<organism evidence="1 2">
    <name type="scientific">Drosophila gunungcola</name>
    <name type="common">fruit fly</name>
    <dbReference type="NCBI Taxonomy" id="103775"/>
    <lineage>
        <taxon>Eukaryota</taxon>
        <taxon>Metazoa</taxon>
        <taxon>Ecdysozoa</taxon>
        <taxon>Arthropoda</taxon>
        <taxon>Hexapoda</taxon>
        <taxon>Insecta</taxon>
        <taxon>Pterygota</taxon>
        <taxon>Neoptera</taxon>
        <taxon>Endopterygota</taxon>
        <taxon>Diptera</taxon>
        <taxon>Brachycera</taxon>
        <taxon>Muscomorpha</taxon>
        <taxon>Ephydroidea</taxon>
        <taxon>Drosophilidae</taxon>
        <taxon>Drosophila</taxon>
        <taxon>Sophophora</taxon>
    </lineage>
</organism>
<proteinExistence type="predicted"/>
<sequence length="52" mass="5948">MASATPGRSVRELISAKTSGSRLKNAAVRRLRWRHGYLHQKCGQRCLQNSYF</sequence>
<dbReference type="Proteomes" id="UP001059596">
    <property type="component" value="Chromosome 3R"/>
</dbReference>
<reference evidence="1" key="1">
    <citation type="journal article" date="2023" name="Genome Biol. Evol.">
        <title>Long-read-based Genome Assembly of Drosophila gunungcola Reveals Fewer Chemosensory Genes in Flower-breeding Species.</title>
        <authorList>
            <person name="Negi A."/>
            <person name="Liao B.Y."/>
            <person name="Yeh S.D."/>
        </authorList>
    </citation>
    <scope>NUCLEOTIDE SEQUENCE</scope>
    <source>
        <strain evidence="1">Sukarami</strain>
    </source>
</reference>
<keyword evidence="2" id="KW-1185">Reference proteome</keyword>
<evidence type="ECO:0000313" key="1">
    <source>
        <dbReference type="EMBL" id="KAI8046927.1"/>
    </source>
</evidence>
<accession>A0A9Q0BWA4</accession>
<gene>
    <name evidence="1" type="ORF">M5D96_003147</name>
</gene>
<dbReference type="EMBL" id="JAMKOV010000001">
    <property type="protein sequence ID" value="KAI8046927.1"/>
    <property type="molecule type" value="Genomic_DNA"/>
</dbReference>
<comment type="caution">
    <text evidence="1">The sequence shown here is derived from an EMBL/GenBank/DDBJ whole genome shotgun (WGS) entry which is preliminary data.</text>
</comment>
<dbReference type="AlphaFoldDB" id="A0A9Q0BWA4"/>
<name>A0A9Q0BWA4_9MUSC</name>
<evidence type="ECO:0000313" key="2">
    <source>
        <dbReference type="Proteomes" id="UP001059596"/>
    </source>
</evidence>
<protein>
    <submittedName>
        <fullName evidence="1">Uncharacterized protein</fullName>
    </submittedName>
</protein>